<feature type="compositionally biased region" description="Basic and acidic residues" evidence="2">
    <location>
        <begin position="128"/>
        <end position="143"/>
    </location>
</feature>
<dbReference type="InterPro" id="IPR021410">
    <property type="entry name" value="FAF"/>
</dbReference>
<dbReference type="EMBL" id="BJWL01000028">
    <property type="protein sequence ID" value="GFZ19676.1"/>
    <property type="molecule type" value="Genomic_DNA"/>
</dbReference>
<gene>
    <name evidence="4" type="ORF">Acr_28g0003810</name>
</gene>
<dbReference type="InterPro" id="IPR046431">
    <property type="entry name" value="FAF_dom"/>
</dbReference>
<evidence type="ECO:0000313" key="4">
    <source>
        <dbReference type="EMBL" id="GFZ19676.1"/>
    </source>
</evidence>
<evidence type="ECO:0000256" key="2">
    <source>
        <dbReference type="SAM" id="MobiDB-lite"/>
    </source>
</evidence>
<sequence length="310" mass="34079">MSSIVCQGLQSCLEPRFIEPHVLRAKLAPPKSNPSQEHQENPQNEEENNKNSELGSWSFIQSLTNSPQILQRAIDNTEKVYVHPLVKHSSSTLSKRSLDMCTESLGSETGSDISERSDEASAISLRSEKTHTIQRSKSREFGKKLARSGSFPPPLTSISGSNGVRVRPHREGGRLVIKAVTISPYDTYFQAERGGGRLRLCLVKDKERGFKEEVDNEVVEEHDDDEEEGFDDESEFVGGGEDVESVGDMEGNSGHAGGEIEIGEFPYRTRRCQVGGGSGGKGISSWGNMFGGHFLKLSLSLSLSLEIEYC</sequence>
<name>A0A7J0H9C1_9ERIC</name>
<keyword evidence="5" id="KW-1185">Reference proteome</keyword>
<accession>A0A7J0H9C1</accession>
<protein>
    <recommendedName>
        <fullName evidence="3">FAF domain-containing protein</fullName>
    </recommendedName>
</protein>
<reference evidence="4 5" key="1">
    <citation type="submission" date="2019-07" db="EMBL/GenBank/DDBJ databases">
        <title>De Novo Assembly of kiwifruit Actinidia rufa.</title>
        <authorList>
            <person name="Sugita-Konishi S."/>
            <person name="Sato K."/>
            <person name="Mori E."/>
            <person name="Abe Y."/>
            <person name="Kisaki G."/>
            <person name="Hamano K."/>
            <person name="Suezawa K."/>
            <person name="Otani M."/>
            <person name="Fukuda T."/>
            <person name="Manabe T."/>
            <person name="Gomi K."/>
            <person name="Tabuchi M."/>
            <person name="Akimitsu K."/>
            <person name="Kataoka I."/>
        </authorList>
    </citation>
    <scope>NUCLEOTIDE SEQUENCE [LARGE SCALE GENOMIC DNA]</scope>
    <source>
        <strain evidence="5">cv. Fuchu</strain>
    </source>
</reference>
<dbReference type="PANTHER" id="PTHR33155:SF8">
    <property type="entry name" value="PROTEIN FANTASTIC FOUR 1"/>
    <property type="match status" value="1"/>
</dbReference>
<feature type="region of interest" description="Disordered" evidence="2">
    <location>
        <begin position="27"/>
        <end position="51"/>
    </location>
</feature>
<dbReference type="Proteomes" id="UP000585474">
    <property type="component" value="Unassembled WGS sequence"/>
</dbReference>
<dbReference type="Pfam" id="PF11250">
    <property type="entry name" value="FAF"/>
    <property type="match status" value="1"/>
</dbReference>
<feature type="domain" description="FAF" evidence="3">
    <location>
        <begin position="150"/>
        <end position="202"/>
    </location>
</feature>
<comment type="similarity">
    <text evidence="1">Belongs to the fantastic four family.</text>
</comment>
<proteinExistence type="inferred from homology"/>
<evidence type="ECO:0000259" key="3">
    <source>
        <dbReference type="Pfam" id="PF11250"/>
    </source>
</evidence>
<evidence type="ECO:0000256" key="1">
    <source>
        <dbReference type="ARBA" id="ARBA00008690"/>
    </source>
</evidence>
<dbReference type="PANTHER" id="PTHR33155">
    <property type="entry name" value="FANTASTIC FOUR-LIKE PROTEIN (DUF3049)"/>
    <property type="match status" value="1"/>
</dbReference>
<organism evidence="4 5">
    <name type="scientific">Actinidia rufa</name>
    <dbReference type="NCBI Taxonomy" id="165716"/>
    <lineage>
        <taxon>Eukaryota</taxon>
        <taxon>Viridiplantae</taxon>
        <taxon>Streptophyta</taxon>
        <taxon>Embryophyta</taxon>
        <taxon>Tracheophyta</taxon>
        <taxon>Spermatophyta</taxon>
        <taxon>Magnoliopsida</taxon>
        <taxon>eudicotyledons</taxon>
        <taxon>Gunneridae</taxon>
        <taxon>Pentapetalae</taxon>
        <taxon>asterids</taxon>
        <taxon>Ericales</taxon>
        <taxon>Actinidiaceae</taxon>
        <taxon>Actinidia</taxon>
    </lineage>
</organism>
<evidence type="ECO:0000313" key="5">
    <source>
        <dbReference type="Proteomes" id="UP000585474"/>
    </source>
</evidence>
<feature type="region of interest" description="Disordered" evidence="2">
    <location>
        <begin position="219"/>
        <end position="238"/>
    </location>
</feature>
<feature type="region of interest" description="Disordered" evidence="2">
    <location>
        <begin position="128"/>
        <end position="167"/>
    </location>
</feature>
<dbReference type="OrthoDB" id="1916983at2759"/>
<dbReference type="AlphaFoldDB" id="A0A7J0H9C1"/>
<comment type="caution">
    <text evidence="4">The sequence shown here is derived from an EMBL/GenBank/DDBJ whole genome shotgun (WGS) entry which is preliminary data.</text>
</comment>